<comment type="similarity">
    <text evidence="1 3">Belongs to the UreD family.</text>
</comment>
<dbReference type="Proteomes" id="UP000070371">
    <property type="component" value="Chromosome"/>
</dbReference>
<dbReference type="GO" id="GO:0016151">
    <property type="term" value="F:nickel cation binding"/>
    <property type="evidence" value="ECO:0007669"/>
    <property type="project" value="UniProtKB-UniRule"/>
</dbReference>
<dbReference type="STRING" id="1579316.RC74_19660"/>
<dbReference type="Pfam" id="PF01774">
    <property type="entry name" value="UreD"/>
    <property type="match status" value="1"/>
</dbReference>
<keyword evidence="3" id="KW-0996">Nickel insertion</keyword>
<dbReference type="HAMAP" id="MF_01384">
    <property type="entry name" value="UreD"/>
    <property type="match status" value="1"/>
</dbReference>
<reference evidence="4 5" key="1">
    <citation type="submission" date="2016-02" db="EMBL/GenBank/DDBJ databases">
        <title>Complete genome sequence of Halocynthiibacter arcticus PAMC 20958t from arctic marine sediment.</title>
        <authorList>
            <person name="Lee Y.M."/>
            <person name="Baek K."/>
            <person name="Lee H.K."/>
            <person name="Shin S.C."/>
        </authorList>
    </citation>
    <scope>NUCLEOTIDE SEQUENCE [LARGE SCALE GENOMIC DNA]</scope>
    <source>
        <strain evidence="4">PAMC 20958</strain>
    </source>
</reference>
<comment type="subunit">
    <text evidence="3">UreD, UreF and UreG form a complex that acts as a GTP-hydrolysis-dependent molecular chaperone, activating the urease apoprotein by helping to assemble the nickel containing metallocenter of UreC. The UreE protein probably delivers the nickel.</text>
</comment>
<dbReference type="PANTHER" id="PTHR33643">
    <property type="entry name" value="UREASE ACCESSORY PROTEIN D"/>
    <property type="match status" value="1"/>
</dbReference>
<evidence type="ECO:0000256" key="3">
    <source>
        <dbReference type="HAMAP-Rule" id="MF_01384"/>
    </source>
</evidence>
<keyword evidence="5" id="KW-1185">Reference proteome</keyword>
<dbReference type="RefSeq" id="WP_052274626.1">
    <property type="nucleotide sequence ID" value="NZ_CP014327.1"/>
</dbReference>
<comment type="function">
    <text evidence="3">Required for maturation of urease via the functional incorporation of the urease nickel metallocenter.</text>
</comment>
<proteinExistence type="inferred from homology"/>
<dbReference type="EMBL" id="CP014327">
    <property type="protein sequence ID" value="AML53174.1"/>
    <property type="molecule type" value="Genomic_DNA"/>
</dbReference>
<dbReference type="PANTHER" id="PTHR33643:SF1">
    <property type="entry name" value="UREASE ACCESSORY PROTEIN D"/>
    <property type="match status" value="1"/>
</dbReference>
<evidence type="ECO:0000313" key="5">
    <source>
        <dbReference type="Proteomes" id="UP000070371"/>
    </source>
</evidence>
<accession>A0A126V4D7</accession>
<dbReference type="AlphaFoldDB" id="A0A126V4D7"/>
<dbReference type="InterPro" id="IPR002669">
    <property type="entry name" value="UreD"/>
</dbReference>
<sequence length="285" mass="30788">MLDLEAQIESGSECTASPRLQRMFGRGFASVHAVSGRIRLKDLHQSGSAKVFLPKIHAPTPEIVFLNTAGGVTGGDHISYGLDVGAGARVNATTQTAERAYQSVSGTGRVDVNLTVGAGARLDWLPQETILFEGSNMARKTLVDLASDAEFLMVETVILGRAAMGETLVNATFSDWREVRVNGRPEWIEPFALDKRNFTHPKRAATLSGARALATIALFAPQAQDALGPVRSILSTFSDVTAAASGWNGKLIIRLFADDGWPLQRVVAKVLNELRVDPLPRVWQK</sequence>
<dbReference type="GO" id="GO:0005737">
    <property type="term" value="C:cytoplasm"/>
    <property type="evidence" value="ECO:0007669"/>
    <property type="project" value="UniProtKB-SubCell"/>
</dbReference>
<comment type="subcellular location">
    <subcellularLocation>
        <location evidence="3">Cytoplasm</location>
    </subcellularLocation>
</comment>
<keyword evidence="3" id="KW-0963">Cytoplasm</keyword>
<evidence type="ECO:0000313" key="4">
    <source>
        <dbReference type="EMBL" id="AML53174.1"/>
    </source>
</evidence>
<name>A0A126V4D7_9RHOB</name>
<organism evidence="4 5">
    <name type="scientific">Falsihalocynthiibacter arcticus</name>
    <dbReference type="NCBI Taxonomy" id="1579316"/>
    <lineage>
        <taxon>Bacteria</taxon>
        <taxon>Pseudomonadati</taxon>
        <taxon>Pseudomonadota</taxon>
        <taxon>Alphaproteobacteria</taxon>
        <taxon>Rhodobacterales</taxon>
        <taxon>Roseobacteraceae</taxon>
        <taxon>Falsihalocynthiibacter</taxon>
    </lineage>
</organism>
<dbReference type="KEGG" id="hat:RC74_19660"/>
<gene>
    <name evidence="3" type="primary">ureD</name>
    <name evidence="4" type="ORF">RC74_19660</name>
</gene>
<evidence type="ECO:0000256" key="1">
    <source>
        <dbReference type="ARBA" id="ARBA00007177"/>
    </source>
</evidence>
<evidence type="ECO:0000256" key="2">
    <source>
        <dbReference type="ARBA" id="ARBA00023186"/>
    </source>
</evidence>
<protein>
    <recommendedName>
        <fullName evidence="3">Urease accessory protein UreD</fullName>
    </recommendedName>
</protein>
<keyword evidence="2 3" id="KW-0143">Chaperone</keyword>